<gene>
    <name evidence="2" type="ORF">QBC40DRAFT_331250</name>
</gene>
<reference evidence="2" key="1">
    <citation type="journal article" date="2023" name="Mol. Phylogenet. Evol.">
        <title>Genome-scale phylogeny and comparative genomics of the fungal order Sordariales.</title>
        <authorList>
            <person name="Hensen N."/>
            <person name="Bonometti L."/>
            <person name="Westerberg I."/>
            <person name="Brannstrom I.O."/>
            <person name="Guillou S."/>
            <person name="Cros-Aarteil S."/>
            <person name="Calhoun S."/>
            <person name="Haridas S."/>
            <person name="Kuo A."/>
            <person name="Mondo S."/>
            <person name="Pangilinan J."/>
            <person name="Riley R."/>
            <person name="LaButti K."/>
            <person name="Andreopoulos B."/>
            <person name="Lipzen A."/>
            <person name="Chen C."/>
            <person name="Yan M."/>
            <person name="Daum C."/>
            <person name="Ng V."/>
            <person name="Clum A."/>
            <person name="Steindorff A."/>
            <person name="Ohm R.A."/>
            <person name="Martin F."/>
            <person name="Silar P."/>
            <person name="Natvig D.O."/>
            <person name="Lalanne C."/>
            <person name="Gautier V."/>
            <person name="Ament-Velasquez S.L."/>
            <person name="Kruys A."/>
            <person name="Hutchinson M.I."/>
            <person name="Powell A.J."/>
            <person name="Barry K."/>
            <person name="Miller A.N."/>
            <person name="Grigoriev I.V."/>
            <person name="Debuchy R."/>
            <person name="Gladieux P."/>
            <person name="Hiltunen Thoren M."/>
            <person name="Johannesson H."/>
        </authorList>
    </citation>
    <scope>NUCLEOTIDE SEQUENCE</scope>
    <source>
        <strain evidence="2">CBS 315.58</strain>
    </source>
</reference>
<reference evidence="2" key="2">
    <citation type="submission" date="2023-05" db="EMBL/GenBank/DDBJ databases">
        <authorList>
            <consortium name="Lawrence Berkeley National Laboratory"/>
            <person name="Steindorff A."/>
            <person name="Hensen N."/>
            <person name="Bonometti L."/>
            <person name="Westerberg I."/>
            <person name="Brannstrom I.O."/>
            <person name="Guillou S."/>
            <person name="Cros-Aarteil S."/>
            <person name="Calhoun S."/>
            <person name="Haridas S."/>
            <person name="Kuo A."/>
            <person name="Mondo S."/>
            <person name="Pangilinan J."/>
            <person name="Riley R."/>
            <person name="Labutti K."/>
            <person name="Andreopoulos B."/>
            <person name="Lipzen A."/>
            <person name="Chen C."/>
            <person name="Yanf M."/>
            <person name="Daum C."/>
            <person name="Ng V."/>
            <person name="Clum A."/>
            <person name="Ohm R."/>
            <person name="Martin F."/>
            <person name="Silar P."/>
            <person name="Natvig D."/>
            <person name="Lalanne C."/>
            <person name="Gautier V."/>
            <person name="Ament-Velasquez S.L."/>
            <person name="Kruys A."/>
            <person name="Hutchinson M.I."/>
            <person name="Powell A.J."/>
            <person name="Barry K."/>
            <person name="Miller A.N."/>
            <person name="Grigoriev I.V."/>
            <person name="Debuchy R."/>
            <person name="Gladieux P."/>
            <person name="Thoren M.H."/>
            <person name="Johannesson H."/>
        </authorList>
    </citation>
    <scope>NUCLEOTIDE SEQUENCE</scope>
    <source>
        <strain evidence="2">CBS 315.58</strain>
    </source>
</reference>
<accession>A0AAN6XH36</accession>
<feature type="region of interest" description="Disordered" evidence="1">
    <location>
        <begin position="106"/>
        <end position="141"/>
    </location>
</feature>
<keyword evidence="3" id="KW-1185">Reference proteome</keyword>
<evidence type="ECO:0000256" key="1">
    <source>
        <dbReference type="SAM" id="MobiDB-lite"/>
    </source>
</evidence>
<organism evidence="2 3">
    <name type="scientific">Triangularia verruculosa</name>
    <dbReference type="NCBI Taxonomy" id="2587418"/>
    <lineage>
        <taxon>Eukaryota</taxon>
        <taxon>Fungi</taxon>
        <taxon>Dikarya</taxon>
        <taxon>Ascomycota</taxon>
        <taxon>Pezizomycotina</taxon>
        <taxon>Sordariomycetes</taxon>
        <taxon>Sordariomycetidae</taxon>
        <taxon>Sordariales</taxon>
        <taxon>Podosporaceae</taxon>
        <taxon>Triangularia</taxon>
    </lineage>
</organism>
<evidence type="ECO:0000313" key="3">
    <source>
        <dbReference type="Proteomes" id="UP001303160"/>
    </source>
</evidence>
<name>A0AAN6XH36_9PEZI</name>
<feature type="compositionally biased region" description="Polar residues" evidence="1">
    <location>
        <begin position="124"/>
        <end position="138"/>
    </location>
</feature>
<protein>
    <submittedName>
        <fullName evidence="2">Uncharacterized protein</fullName>
    </submittedName>
</protein>
<dbReference type="Proteomes" id="UP001303160">
    <property type="component" value="Unassembled WGS sequence"/>
</dbReference>
<evidence type="ECO:0000313" key="2">
    <source>
        <dbReference type="EMBL" id="KAK4198467.1"/>
    </source>
</evidence>
<dbReference type="AlphaFoldDB" id="A0AAN6XH36"/>
<comment type="caution">
    <text evidence="2">The sequence shown here is derived from an EMBL/GenBank/DDBJ whole genome shotgun (WGS) entry which is preliminary data.</text>
</comment>
<proteinExistence type="predicted"/>
<dbReference type="EMBL" id="MU863945">
    <property type="protein sequence ID" value="KAK4198467.1"/>
    <property type="molecule type" value="Genomic_DNA"/>
</dbReference>
<sequence length="221" mass="23544">MDCTGTCSVPLQKEPTCRFSAGAVHWQALHPTMSPRAQAQLGLGEGEPVLAAYPSRGTILPSSHSEWQFPEGASDVDIGEGLPADTALDWTNSCPSIPRRHIKKQIRARPPCSHMSRREKLSPEPTTLTHIPNHTQSAPVARCRQQRPPLADLQLRSRFFVSLCHTEGALAVGRATLGAGDSTRGTALLQGAQTGLQPANAAATDVSGYQAATPVQQSAVE</sequence>